<dbReference type="EMBL" id="GL349439">
    <property type="protein sequence ID" value="KNC55461.1"/>
    <property type="molecule type" value="Genomic_DNA"/>
</dbReference>
<proteinExistence type="predicted"/>
<accession>A0A0L0DTT4</accession>
<protein>
    <recommendedName>
        <fullName evidence="3">IMS import disulfide relay-system CHCH-CHCH-like Cx9C domain-containing protein</fullName>
    </recommendedName>
</protein>
<evidence type="ECO:0000313" key="2">
    <source>
        <dbReference type="Proteomes" id="UP000054408"/>
    </source>
</evidence>
<keyword evidence="2" id="KW-1185">Reference proteome</keyword>
<organism evidence="1 2">
    <name type="scientific">Thecamonas trahens ATCC 50062</name>
    <dbReference type="NCBI Taxonomy" id="461836"/>
    <lineage>
        <taxon>Eukaryota</taxon>
        <taxon>Apusozoa</taxon>
        <taxon>Apusomonadida</taxon>
        <taxon>Apusomonadidae</taxon>
        <taxon>Thecamonas</taxon>
    </lineage>
</organism>
<evidence type="ECO:0008006" key="3">
    <source>
        <dbReference type="Google" id="ProtNLM"/>
    </source>
</evidence>
<dbReference type="RefSeq" id="XP_013761243.1">
    <property type="nucleotide sequence ID" value="XM_013905789.1"/>
</dbReference>
<dbReference type="AlphaFoldDB" id="A0A0L0DTT4"/>
<reference evidence="1 2" key="1">
    <citation type="submission" date="2010-05" db="EMBL/GenBank/DDBJ databases">
        <title>The Genome Sequence of Thecamonas trahens ATCC 50062.</title>
        <authorList>
            <consortium name="The Broad Institute Genome Sequencing Platform"/>
            <person name="Russ C."/>
            <person name="Cuomo C."/>
            <person name="Shea T."/>
            <person name="Young S.K."/>
            <person name="Zeng Q."/>
            <person name="Koehrsen M."/>
            <person name="Haas B."/>
            <person name="Borodovsky M."/>
            <person name="Guigo R."/>
            <person name="Alvarado L."/>
            <person name="Berlin A."/>
            <person name="Bochicchio J."/>
            <person name="Borenstein D."/>
            <person name="Chapman S."/>
            <person name="Chen Z."/>
            <person name="Freedman E."/>
            <person name="Gellesch M."/>
            <person name="Goldberg J."/>
            <person name="Griggs A."/>
            <person name="Gujja S."/>
            <person name="Heilman E."/>
            <person name="Heiman D."/>
            <person name="Hepburn T."/>
            <person name="Howarth C."/>
            <person name="Jen D."/>
            <person name="Larson L."/>
            <person name="Mehta T."/>
            <person name="Park D."/>
            <person name="Pearson M."/>
            <person name="Roberts A."/>
            <person name="Saif S."/>
            <person name="Shenoy N."/>
            <person name="Sisk P."/>
            <person name="Stolte C."/>
            <person name="Sykes S."/>
            <person name="Thomson T."/>
            <person name="Walk T."/>
            <person name="White J."/>
            <person name="Yandava C."/>
            <person name="Burger G."/>
            <person name="Gray M.W."/>
            <person name="Holland P.W.H."/>
            <person name="King N."/>
            <person name="Lang F.B.F."/>
            <person name="Roger A.J."/>
            <person name="Ruiz-Trillo I."/>
            <person name="Lander E."/>
            <person name="Nusbaum C."/>
        </authorList>
    </citation>
    <scope>NUCLEOTIDE SEQUENCE [LARGE SCALE GENOMIC DNA]</scope>
    <source>
        <strain evidence="1 2">ATCC 50062</strain>
    </source>
</reference>
<sequence length="107" mass="11679">MDPTTSAQVDEIGRRCGSVGQIAAQCQQRYGQNFEAMPQQCQEVSIQSALCMMSVACPQQFEAMSECMKANEGLSPDAATRKCESFANTLDACMQAFQSKVAQFSMM</sequence>
<dbReference type="GeneID" id="25561461"/>
<evidence type="ECO:0000313" key="1">
    <source>
        <dbReference type="EMBL" id="KNC55461.1"/>
    </source>
</evidence>
<gene>
    <name evidence="1" type="ORF">AMSG_01722</name>
</gene>
<dbReference type="Proteomes" id="UP000054408">
    <property type="component" value="Unassembled WGS sequence"/>
</dbReference>
<name>A0A0L0DTT4_THETB</name>